<comment type="caution">
    <text evidence="1">The sequence shown here is derived from an EMBL/GenBank/DDBJ whole genome shotgun (WGS) entry which is preliminary data.</text>
</comment>
<reference evidence="1" key="1">
    <citation type="submission" date="2022-10" db="EMBL/GenBank/DDBJ databases">
        <title>Whole genome sequencing of three plant growth promoting bacteria isolated from Vachellia tortilis subsp. raddiana in Morocco.</title>
        <authorList>
            <person name="Hnini M."/>
            <person name="Zouagui R."/>
            <person name="Zouagui H."/>
            <person name="Chemao Elfihri M.-W."/>
            <person name="Ibrahimi A."/>
            <person name="Sbabou L."/>
            <person name="Aurag J."/>
        </authorList>
    </citation>
    <scope>NUCLEOTIDE SEQUENCE</scope>
    <source>
        <strain evidence="1">LMR678</strain>
    </source>
</reference>
<dbReference type="SUPFAM" id="SSF54909">
    <property type="entry name" value="Dimeric alpha+beta barrel"/>
    <property type="match status" value="1"/>
</dbReference>
<keyword evidence="2" id="KW-1185">Reference proteome</keyword>
<sequence length="237" mass="25963">MRLPEASKDAAVRKWLSECVDHLTWLDEVVRFKRQFRALTRGVAGADPGHLASTWMNLALSYPALARLSSDATEFDSVFQGGMAGAVGRLGDPADPSRRGHISQWKFGASGMIPDILLIIAADRDDDLRNRLERERADWSAAGLLEIHIDQGRDLSRTGTPGSFPSGLEHFGFKDGVSQPAVRGRLSDADDDYLNPRDGVERPGTTIEYASPGSPLICPGSSYWAIRNKVTPWARGF</sequence>
<gene>
    <name evidence="1" type="ORF">O3W52_26825</name>
</gene>
<name>A0ABT4KND7_9HYPH</name>
<organism evidence="1 2">
    <name type="scientific">Sinorhizobium psoraleae</name>
    <dbReference type="NCBI Taxonomy" id="520838"/>
    <lineage>
        <taxon>Bacteria</taxon>
        <taxon>Pseudomonadati</taxon>
        <taxon>Pseudomonadota</taxon>
        <taxon>Alphaproteobacteria</taxon>
        <taxon>Hyphomicrobiales</taxon>
        <taxon>Rhizobiaceae</taxon>
        <taxon>Sinorhizobium/Ensifer group</taxon>
        <taxon>Sinorhizobium</taxon>
    </lineage>
</organism>
<dbReference type="Proteomes" id="UP001079430">
    <property type="component" value="Unassembled WGS sequence"/>
</dbReference>
<dbReference type="InterPro" id="IPR011008">
    <property type="entry name" value="Dimeric_a/b-barrel"/>
</dbReference>
<evidence type="ECO:0000313" key="1">
    <source>
        <dbReference type="EMBL" id="MCZ4093453.1"/>
    </source>
</evidence>
<evidence type="ECO:0000313" key="2">
    <source>
        <dbReference type="Proteomes" id="UP001079430"/>
    </source>
</evidence>
<protein>
    <submittedName>
        <fullName evidence="1">Uncharacterized protein</fullName>
    </submittedName>
</protein>
<dbReference type="EMBL" id="JAPVOI010000005">
    <property type="protein sequence ID" value="MCZ4093453.1"/>
    <property type="molecule type" value="Genomic_DNA"/>
</dbReference>
<dbReference type="RefSeq" id="WP_269285223.1">
    <property type="nucleotide sequence ID" value="NZ_JAPVOI010000005.1"/>
</dbReference>
<accession>A0ABT4KND7</accession>
<proteinExistence type="predicted"/>